<evidence type="ECO:0000313" key="3">
    <source>
        <dbReference type="Proteomes" id="UP000246715"/>
    </source>
</evidence>
<dbReference type="PROSITE" id="PS00194">
    <property type="entry name" value="THIOREDOXIN_1"/>
    <property type="match status" value="1"/>
</dbReference>
<dbReference type="InterPro" id="IPR050620">
    <property type="entry name" value="Thioredoxin_H-type-like"/>
</dbReference>
<evidence type="ECO:0000313" key="2">
    <source>
        <dbReference type="EMBL" id="ABT13999.1"/>
    </source>
</evidence>
<feature type="domain" description="Thioredoxin" evidence="1">
    <location>
        <begin position="15"/>
        <end position="99"/>
    </location>
</feature>
<dbReference type="SUPFAM" id="SSF52833">
    <property type="entry name" value="Thioredoxin-like"/>
    <property type="match status" value="1"/>
</dbReference>
<gene>
    <name evidence="2" type="primary">M445L</name>
    <name evidence="2" type="ORF">MT325_M445L</name>
</gene>
<dbReference type="InterPro" id="IPR036249">
    <property type="entry name" value="Thioredoxin-like_sf"/>
</dbReference>
<dbReference type="Proteomes" id="UP000246715">
    <property type="component" value="Segment"/>
</dbReference>
<proteinExistence type="predicted"/>
<organism evidence="2 3">
    <name type="scientific">Paramecium bursaria Chlorella virus MT325</name>
    <name type="common">PBCV-MT325</name>
    <dbReference type="NCBI Taxonomy" id="346932"/>
    <lineage>
        <taxon>Viruses</taxon>
        <taxon>Varidnaviria</taxon>
        <taxon>Bamfordvirae</taxon>
        <taxon>Nucleocytoviricota</taxon>
        <taxon>Megaviricetes</taxon>
        <taxon>Algavirales</taxon>
        <taxon>Phycodnaviridae</taxon>
        <taxon>Chlorovirus</taxon>
        <taxon>Chlorovirus conductrix</taxon>
        <taxon>Paramecium bursaria Chlorella virus A1</taxon>
    </lineage>
</organism>
<name>A7IUH5_PBCVM</name>
<dbReference type="Gene3D" id="3.40.30.10">
    <property type="entry name" value="Glutaredoxin"/>
    <property type="match status" value="1"/>
</dbReference>
<dbReference type="Pfam" id="PF00085">
    <property type="entry name" value="Thioredoxin"/>
    <property type="match status" value="1"/>
</dbReference>
<dbReference type="CDD" id="cd02947">
    <property type="entry name" value="TRX_family"/>
    <property type="match status" value="1"/>
</dbReference>
<organismHost>
    <name type="scientific">Paramecium bursaria</name>
    <dbReference type="NCBI Taxonomy" id="74790"/>
</organismHost>
<evidence type="ECO:0000259" key="1">
    <source>
        <dbReference type="Pfam" id="PF00085"/>
    </source>
</evidence>
<dbReference type="PANTHER" id="PTHR10438:SF468">
    <property type="entry name" value="THIOREDOXIN-1-RELATED"/>
    <property type="match status" value="1"/>
</dbReference>
<sequence length="116" mass="13194">MMTITKVNTYQQMLSGISSGRRHAIIKFSKKGCAPCKKVSEKFETMKNLDIDVYEVEFLENKAIARMFNVHALPTSVFFEDGLPMQRMVGLKEVDDFIGLVNDVVVDGCQVINWEE</sequence>
<dbReference type="EMBL" id="DQ491001">
    <property type="protein sequence ID" value="ABT13999.1"/>
    <property type="molecule type" value="Genomic_DNA"/>
</dbReference>
<reference evidence="2 3" key="1">
    <citation type="journal article" date="2007" name="Virology">
        <title>Sequence and annotation of the 314-kb MT325 and the 321-kb FR483 viruses that infect Chlorella Pbi.</title>
        <authorList>
            <person name="Fitzgerald L.A."/>
            <person name="Graves M.V."/>
            <person name="Li X."/>
            <person name="Feldblyum T."/>
            <person name="Hartigan J."/>
            <person name="Van Etten J.L."/>
        </authorList>
    </citation>
    <scope>NUCLEOTIDE SEQUENCE [LARGE SCALE GENOMIC DNA]</scope>
    <source>
        <strain evidence="2 3">MT325</strain>
    </source>
</reference>
<protein>
    <submittedName>
        <fullName evidence="2">Uncharacterized protein M445L</fullName>
    </submittedName>
</protein>
<accession>A7IUH5</accession>
<dbReference type="InterPro" id="IPR017937">
    <property type="entry name" value="Thioredoxin_CS"/>
</dbReference>
<dbReference type="InterPro" id="IPR013766">
    <property type="entry name" value="Thioredoxin_domain"/>
</dbReference>
<dbReference type="PANTHER" id="PTHR10438">
    <property type="entry name" value="THIOREDOXIN"/>
    <property type="match status" value="1"/>
</dbReference>